<dbReference type="Proteomes" id="UP000588068">
    <property type="component" value="Unassembled WGS sequence"/>
</dbReference>
<keyword evidence="2" id="KW-1185">Reference proteome</keyword>
<organism evidence="1 2">
    <name type="scientific">Povalibacter uvarum</name>
    <dbReference type="NCBI Taxonomy" id="732238"/>
    <lineage>
        <taxon>Bacteria</taxon>
        <taxon>Pseudomonadati</taxon>
        <taxon>Pseudomonadota</taxon>
        <taxon>Gammaproteobacteria</taxon>
        <taxon>Steroidobacterales</taxon>
        <taxon>Steroidobacteraceae</taxon>
        <taxon>Povalibacter</taxon>
    </lineage>
</organism>
<evidence type="ECO:0008006" key="3">
    <source>
        <dbReference type="Google" id="ProtNLM"/>
    </source>
</evidence>
<comment type="caution">
    <text evidence="1">The sequence shown here is derived from an EMBL/GenBank/DDBJ whole genome shotgun (WGS) entry which is preliminary data.</text>
</comment>
<dbReference type="AlphaFoldDB" id="A0A841HGG4"/>
<dbReference type="RefSeq" id="WP_184328991.1">
    <property type="nucleotide sequence ID" value="NZ_JACHHZ010000001.1"/>
</dbReference>
<gene>
    <name evidence="1" type="ORF">HNQ60_000021</name>
</gene>
<accession>A0A841HGG4</accession>
<sequence length="149" mass="17156">MSNERKALRALRAMKEFEVLEAAVTVAHVVQARQSLQQGTHELHQQSDEAAMHLRATMSRERLDPVLVESLQRAYRAGQGLLRERQALLAEAERREDEALAVLARLRGGQRSIDEALRVEAGNAESRQRSVDMNRVDDLWLQRHVWRRE</sequence>
<reference evidence="1 2" key="1">
    <citation type="submission" date="2020-08" db="EMBL/GenBank/DDBJ databases">
        <title>Genomic Encyclopedia of Type Strains, Phase IV (KMG-IV): sequencing the most valuable type-strain genomes for metagenomic binning, comparative biology and taxonomic classification.</title>
        <authorList>
            <person name="Goeker M."/>
        </authorList>
    </citation>
    <scope>NUCLEOTIDE SEQUENCE [LARGE SCALE GENOMIC DNA]</scope>
    <source>
        <strain evidence="1 2">DSM 26723</strain>
    </source>
</reference>
<protein>
    <recommendedName>
        <fullName evidence="3">Flagellar FliJ protein</fullName>
    </recommendedName>
</protein>
<evidence type="ECO:0000313" key="2">
    <source>
        <dbReference type="Proteomes" id="UP000588068"/>
    </source>
</evidence>
<name>A0A841HGG4_9GAMM</name>
<evidence type="ECO:0000313" key="1">
    <source>
        <dbReference type="EMBL" id="MBB6091175.1"/>
    </source>
</evidence>
<proteinExistence type="predicted"/>
<dbReference type="EMBL" id="JACHHZ010000001">
    <property type="protein sequence ID" value="MBB6091175.1"/>
    <property type="molecule type" value="Genomic_DNA"/>
</dbReference>